<dbReference type="AlphaFoldDB" id="A0A0C3EAW2"/>
<feature type="transmembrane region" description="Helical" evidence="8">
    <location>
        <begin position="84"/>
        <end position="103"/>
    </location>
</feature>
<sequence length="428" mass="48115">MTQLLNDLRNILVTTNKACPTGQDVVLYILPIFALQYLMGVLVQLKNTAYLRIALLPTMPLIAMRALLALDFSCGKLEQAQSNAIFFTHLISVTARVAICAVARQAYRRDNVREAESTSIPLALWNAWDLLLNLRGIGWDWSQGIPIPRSSLAARSRVQFLLFSFIRAVVFALAFDALTEAVRTFFLYTTPLNGDTIFNQSLVSIPRYLRAFGIAYLTVWLAYFGMEWVYNLLAVICVIIFYQHPSQWPPLFDKPWLSTSLSDLWGRRWHQMLRYSFVWVGGVPLSYLFGRAGLILGTFLMSGLFHDIEIRAIGRGGNSLVEVGFFVMNGVGILVERAWANARGCRVRGIYGWIWTFSWLALWGMPVVDQWAKSGRFGFDTIPGGFKPAMSLLSLVLPSGVDKGFAVNCLCFGISLPFLVYSLFTLPT</sequence>
<dbReference type="InterPro" id="IPR032805">
    <property type="entry name" value="Wax_synthase_dom"/>
</dbReference>
<evidence type="ECO:0000313" key="11">
    <source>
        <dbReference type="Proteomes" id="UP000053989"/>
    </source>
</evidence>
<evidence type="ECO:0000313" key="10">
    <source>
        <dbReference type="EMBL" id="KIM65479.1"/>
    </source>
</evidence>
<name>A0A0C3EAW2_9AGAM</name>
<evidence type="ECO:0000256" key="4">
    <source>
        <dbReference type="ARBA" id="ARBA00022679"/>
    </source>
</evidence>
<dbReference type="GO" id="GO:0008374">
    <property type="term" value="F:O-acyltransferase activity"/>
    <property type="evidence" value="ECO:0007669"/>
    <property type="project" value="InterPro"/>
</dbReference>
<feature type="transmembrane region" description="Helical" evidence="8">
    <location>
        <begin position="50"/>
        <end position="72"/>
    </location>
</feature>
<dbReference type="InterPro" id="IPR044851">
    <property type="entry name" value="Wax_synthase"/>
</dbReference>
<dbReference type="EMBL" id="KN822022">
    <property type="protein sequence ID" value="KIM65479.1"/>
    <property type="molecule type" value="Genomic_DNA"/>
</dbReference>
<evidence type="ECO:0000256" key="3">
    <source>
        <dbReference type="ARBA" id="ARBA00007282"/>
    </source>
</evidence>
<keyword evidence="5 8" id="KW-0812">Transmembrane</keyword>
<dbReference type="PANTHER" id="PTHR31595">
    <property type="entry name" value="LONG-CHAIN-ALCOHOL O-FATTY-ACYLTRANSFERASE 3-RELATED"/>
    <property type="match status" value="1"/>
</dbReference>
<feature type="transmembrane region" description="Helical" evidence="8">
    <location>
        <begin position="350"/>
        <end position="368"/>
    </location>
</feature>
<feature type="transmembrane region" description="Helical" evidence="8">
    <location>
        <begin position="405"/>
        <end position="424"/>
    </location>
</feature>
<keyword evidence="11" id="KW-1185">Reference proteome</keyword>
<reference evidence="10 11" key="1">
    <citation type="submission" date="2014-04" db="EMBL/GenBank/DDBJ databases">
        <authorList>
            <consortium name="DOE Joint Genome Institute"/>
            <person name="Kuo A."/>
            <person name="Kohler A."/>
            <person name="Nagy L.G."/>
            <person name="Floudas D."/>
            <person name="Copeland A."/>
            <person name="Barry K.W."/>
            <person name="Cichocki N."/>
            <person name="Veneault-Fourrey C."/>
            <person name="LaButti K."/>
            <person name="Lindquist E.A."/>
            <person name="Lipzen A."/>
            <person name="Lundell T."/>
            <person name="Morin E."/>
            <person name="Murat C."/>
            <person name="Sun H."/>
            <person name="Tunlid A."/>
            <person name="Henrissat B."/>
            <person name="Grigoriev I.V."/>
            <person name="Hibbett D.S."/>
            <person name="Martin F."/>
            <person name="Nordberg H.P."/>
            <person name="Cantor M.N."/>
            <person name="Hua S.X."/>
        </authorList>
    </citation>
    <scope>NUCLEOTIDE SEQUENCE [LARGE SCALE GENOMIC DNA]</scope>
    <source>
        <strain evidence="10 11">Foug A</strain>
    </source>
</reference>
<dbReference type="GO" id="GO:0006629">
    <property type="term" value="P:lipid metabolic process"/>
    <property type="evidence" value="ECO:0007669"/>
    <property type="project" value="InterPro"/>
</dbReference>
<dbReference type="InParanoid" id="A0A0C3EAW2"/>
<feature type="transmembrane region" description="Helical" evidence="8">
    <location>
        <begin position="158"/>
        <end position="178"/>
    </location>
</feature>
<comment type="pathway">
    <text evidence="2">Secondary metabolite biosynthesis.</text>
</comment>
<feature type="transmembrane region" description="Helical" evidence="8">
    <location>
        <begin position="320"/>
        <end position="338"/>
    </location>
</feature>
<feature type="domain" description="Wax synthase" evidence="9">
    <location>
        <begin position="248"/>
        <end position="327"/>
    </location>
</feature>
<gene>
    <name evidence="10" type="ORF">SCLCIDRAFT_1212205</name>
</gene>
<proteinExistence type="inferred from homology"/>
<evidence type="ECO:0000259" key="9">
    <source>
        <dbReference type="Pfam" id="PF13813"/>
    </source>
</evidence>
<keyword evidence="7 8" id="KW-0472">Membrane</keyword>
<keyword evidence="6 8" id="KW-1133">Transmembrane helix</keyword>
<accession>A0A0C3EAW2</accession>
<evidence type="ECO:0000256" key="2">
    <source>
        <dbReference type="ARBA" id="ARBA00005179"/>
    </source>
</evidence>
<evidence type="ECO:0000256" key="5">
    <source>
        <dbReference type="ARBA" id="ARBA00022692"/>
    </source>
</evidence>
<keyword evidence="4" id="KW-0808">Transferase</keyword>
<feature type="transmembrane region" description="Helical" evidence="8">
    <location>
        <begin position="214"/>
        <end position="242"/>
    </location>
</feature>
<feature type="transmembrane region" description="Helical" evidence="8">
    <location>
        <begin position="25"/>
        <end position="43"/>
    </location>
</feature>
<dbReference type="Pfam" id="PF13813">
    <property type="entry name" value="MBOAT_2"/>
    <property type="match status" value="1"/>
</dbReference>
<dbReference type="HOGENOM" id="CLU_034105_1_0_1"/>
<evidence type="ECO:0000256" key="8">
    <source>
        <dbReference type="SAM" id="Phobius"/>
    </source>
</evidence>
<feature type="transmembrane region" description="Helical" evidence="8">
    <location>
        <begin position="277"/>
        <end position="300"/>
    </location>
</feature>
<comment type="subcellular location">
    <subcellularLocation>
        <location evidence="1">Membrane</location>
        <topology evidence="1">Multi-pass membrane protein</topology>
    </subcellularLocation>
</comment>
<evidence type="ECO:0000256" key="7">
    <source>
        <dbReference type="ARBA" id="ARBA00023136"/>
    </source>
</evidence>
<dbReference type="OrthoDB" id="1077582at2759"/>
<reference evidence="11" key="2">
    <citation type="submission" date="2015-01" db="EMBL/GenBank/DDBJ databases">
        <title>Evolutionary Origins and Diversification of the Mycorrhizal Mutualists.</title>
        <authorList>
            <consortium name="DOE Joint Genome Institute"/>
            <consortium name="Mycorrhizal Genomics Consortium"/>
            <person name="Kohler A."/>
            <person name="Kuo A."/>
            <person name="Nagy L.G."/>
            <person name="Floudas D."/>
            <person name="Copeland A."/>
            <person name="Barry K.W."/>
            <person name="Cichocki N."/>
            <person name="Veneault-Fourrey C."/>
            <person name="LaButti K."/>
            <person name="Lindquist E.A."/>
            <person name="Lipzen A."/>
            <person name="Lundell T."/>
            <person name="Morin E."/>
            <person name="Murat C."/>
            <person name="Riley R."/>
            <person name="Ohm R."/>
            <person name="Sun H."/>
            <person name="Tunlid A."/>
            <person name="Henrissat B."/>
            <person name="Grigoriev I.V."/>
            <person name="Hibbett D.S."/>
            <person name="Martin F."/>
        </authorList>
    </citation>
    <scope>NUCLEOTIDE SEQUENCE [LARGE SCALE GENOMIC DNA]</scope>
    <source>
        <strain evidence="11">Foug A</strain>
    </source>
</reference>
<dbReference type="GO" id="GO:0016020">
    <property type="term" value="C:membrane"/>
    <property type="evidence" value="ECO:0007669"/>
    <property type="project" value="UniProtKB-SubCell"/>
</dbReference>
<evidence type="ECO:0000256" key="6">
    <source>
        <dbReference type="ARBA" id="ARBA00022989"/>
    </source>
</evidence>
<dbReference type="PANTHER" id="PTHR31595:SF57">
    <property type="entry name" value="OS04G0481900 PROTEIN"/>
    <property type="match status" value="1"/>
</dbReference>
<organism evidence="10 11">
    <name type="scientific">Scleroderma citrinum Foug A</name>
    <dbReference type="NCBI Taxonomy" id="1036808"/>
    <lineage>
        <taxon>Eukaryota</taxon>
        <taxon>Fungi</taxon>
        <taxon>Dikarya</taxon>
        <taxon>Basidiomycota</taxon>
        <taxon>Agaricomycotina</taxon>
        <taxon>Agaricomycetes</taxon>
        <taxon>Agaricomycetidae</taxon>
        <taxon>Boletales</taxon>
        <taxon>Sclerodermatineae</taxon>
        <taxon>Sclerodermataceae</taxon>
        <taxon>Scleroderma</taxon>
    </lineage>
</organism>
<protein>
    <recommendedName>
        <fullName evidence="9">Wax synthase domain-containing protein</fullName>
    </recommendedName>
</protein>
<comment type="similarity">
    <text evidence="3">Belongs to the wax synthase family.</text>
</comment>
<dbReference type="STRING" id="1036808.A0A0C3EAW2"/>
<dbReference type="Proteomes" id="UP000053989">
    <property type="component" value="Unassembled WGS sequence"/>
</dbReference>
<evidence type="ECO:0000256" key="1">
    <source>
        <dbReference type="ARBA" id="ARBA00004141"/>
    </source>
</evidence>